<dbReference type="InterPro" id="IPR018194">
    <property type="entry name" value="Ni-dep_hyd_lsu_Ni_BS"/>
</dbReference>
<feature type="domain" description="NADH-quinone oxidoreductase subunit D" evidence="3">
    <location>
        <begin position="121"/>
        <end position="377"/>
    </location>
</feature>
<dbReference type="RefSeq" id="WP_085544493.1">
    <property type="nucleotide sequence ID" value="NZ_FXBB01000013.1"/>
</dbReference>
<comment type="cofactor">
    <cofactor evidence="2">
        <name>Ni(2+)</name>
        <dbReference type="ChEBI" id="CHEBI:49786"/>
    </cofactor>
</comment>
<feature type="binding site" evidence="2">
    <location>
        <position position="371"/>
    </location>
    <ligand>
        <name>Ni(2+)</name>
        <dbReference type="ChEBI" id="CHEBI:49786"/>
    </ligand>
</feature>
<dbReference type="InterPro" id="IPR029014">
    <property type="entry name" value="NiFe-Hase_large"/>
</dbReference>
<reference evidence="5" key="1">
    <citation type="submission" date="2017-04" db="EMBL/GenBank/DDBJ databases">
        <authorList>
            <person name="Varghese N."/>
            <person name="Submissions S."/>
        </authorList>
    </citation>
    <scope>NUCLEOTIDE SEQUENCE [LARGE SCALE GENOMIC DNA]</scope>
    <source>
        <strain evidence="5">USBA 82</strain>
    </source>
</reference>
<sequence length="413" mass="46268">MSETKTYKLPIGPVHVGLKEPITAWLDIEGESIKNAVIRPGAIHRGVEYMARERNPIQVIYLSERVCGICSFSHAIAFVKAVEDAADIPVPTRAQYIRSMVLELERIHSHILWSGVACYTIGFDSAFHLGMMLREKVMDVLEALTGNRVNYAVTTVGGVRWDITPEVARTVWDMIHYYRNEFGSFYEAAINDPVVKARLRDVGVLTTEEAIRYCALGPTARGSGVRTDIRWSNPYDAYCDIPVEPIVPQDYTGEVHGDVYDRFLVRVYEVLQSLDILEKILEGLPEGDITSEPKVNKLLMTLKKAEGVGYGCIEAPRGDDTHVVGLKAQQENVLWWKVRAPTYSNAVSWPLMFRGNELADAPLIINSVDPCISCMERMVLSDKGAGTRSVVTKADLLKLCREKTDRTRRMMGS</sequence>
<dbReference type="PANTHER" id="PTHR43485:SF1">
    <property type="entry name" value="FORMATE HYDROGENLYASE SUBUNIT 5-RELATED"/>
    <property type="match status" value="1"/>
</dbReference>
<dbReference type="STRING" id="561720.SAMN06275492_11316"/>
<feature type="binding site" evidence="2">
    <location>
        <position position="374"/>
    </location>
    <ligand>
        <name>Fe cation</name>
        <dbReference type="ChEBI" id="CHEBI:24875"/>
    </ligand>
</feature>
<dbReference type="GO" id="GO:0008901">
    <property type="term" value="F:ferredoxin hydrogenase activity"/>
    <property type="evidence" value="ECO:0007669"/>
    <property type="project" value="InterPro"/>
</dbReference>
<dbReference type="EMBL" id="FXBB01000013">
    <property type="protein sequence ID" value="SMG28521.1"/>
    <property type="molecule type" value="Genomic_DNA"/>
</dbReference>
<keyword evidence="2" id="KW-0408">Iron</keyword>
<dbReference type="InterPro" id="IPR052197">
    <property type="entry name" value="ComplexI_49kDa-like"/>
</dbReference>
<keyword evidence="2" id="KW-0533">Nickel</keyword>
<feature type="binding site" evidence="2">
    <location>
        <position position="338"/>
    </location>
    <ligand>
        <name>Mg(2+)</name>
        <dbReference type="ChEBI" id="CHEBI:18420"/>
    </ligand>
</feature>
<dbReference type="InterPro" id="IPR001501">
    <property type="entry name" value="Ni-dep_hyd_lsu"/>
</dbReference>
<dbReference type="InterPro" id="IPR001135">
    <property type="entry name" value="NADH_Q_OxRdtase_suD"/>
</dbReference>
<keyword evidence="1" id="KW-0560">Oxidoreductase</keyword>
<dbReference type="SUPFAM" id="SSF56762">
    <property type="entry name" value="HydB/Nqo4-like"/>
    <property type="match status" value="1"/>
</dbReference>
<keyword evidence="2" id="KW-0460">Magnesium</keyword>
<dbReference type="GO" id="GO:0048038">
    <property type="term" value="F:quinone binding"/>
    <property type="evidence" value="ECO:0007669"/>
    <property type="project" value="InterPro"/>
</dbReference>
<organism evidence="4 5">
    <name type="scientific">Dethiosulfovibrio salsuginis</name>
    <dbReference type="NCBI Taxonomy" id="561720"/>
    <lineage>
        <taxon>Bacteria</taxon>
        <taxon>Thermotogati</taxon>
        <taxon>Synergistota</taxon>
        <taxon>Synergistia</taxon>
        <taxon>Synergistales</taxon>
        <taxon>Dethiosulfovibrionaceae</taxon>
        <taxon>Dethiosulfovibrio</taxon>
    </lineage>
</organism>
<protein>
    <submittedName>
        <fullName evidence="4">Membrane-bound hydrogenase subunit alpha</fullName>
    </submittedName>
</protein>
<dbReference type="AlphaFoldDB" id="A0A1X7JKQ9"/>
<dbReference type="GO" id="GO:0051287">
    <property type="term" value="F:NAD binding"/>
    <property type="evidence" value="ECO:0007669"/>
    <property type="project" value="InterPro"/>
</dbReference>
<feature type="binding site" evidence="2">
    <location>
        <position position="70"/>
    </location>
    <ligand>
        <name>Ni(2+)</name>
        <dbReference type="ChEBI" id="CHEBI:49786"/>
    </ligand>
</feature>
<dbReference type="GO" id="GO:0016651">
    <property type="term" value="F:oxidoreductase activity, acting on NAD(P)H"/>
    <property type="evidence" value="ECO:0007669"/>
    <property type="project" value="InterPro"/>
</dbReference>
<dbReference type="OrthoDB" id="9801496at2"/>
<comment type="cofactor">
    <cofactor evidence="2">
        <name>Fe cation</name>
        <dbReference type="ChEBI" id="CHEBI:24875"/>
    </cofactor>
</comment>
<evidence type="ECO:0000313" key="5">
    <source>
        <dbReference type="Proteomes" id="UP000193355"/>
    </source>
</evidence>
<proteinExistence type="predicted"/>
<name>A0A1X7JKQ9_9BACT</name>
<accession>A0A1X7JKQ9</accession>
<feature type="binding site" evidence="2">
    <location>
        <position position="67"/>
    </location>
    <ligand>
        <name>Ni(2+)</name>
        <dbReference type="ChEBI" id="CHEBI:49786"/>
    </ligand>
</feature>
<keyword evidence="2" id="KW-0479">Metal-binding</keyword>
<evidence type="ECO:0000259" key="3">
    <source>
        <dbReference type="Pfam" id="PF00346"/>
    </source>
</evidence>
<keyword evidence="5" id="KW-1185">Reference proteome</keyword>
<gene>
    <name evidence="4" type="ORF">SAMN06275492_11316</name>
</gene>
<dbReference type="PROSITE" id="PS00507">
    <property type="entry name" value="NI_HGENASE_L_1"/>
    <property type="match status" value="1"/>
</dbReference>
<dbReference type="Proteomes" id="UP000193355">
    <property type="component" value="Unassembled WGS sequence"/>
</dbReference>
<evidence type="ECO:0000256" key="2">
    <source>
        <dbReference type="PIRSR" id="PIRSR601501-1"/>
    </source>
</evidence>
<evidence type="ECO:0000256" key="1">
    <source>
        <dbReference type="ARBA" id="ARBA00023002"/>
    </source>
</evidence>
<feature type="binding site" evidence="2">
    <location>
        <position position="48"/>
    </location>
    <ligand>
        <name>Mg(2+)</name>
        <dbReference type="ChEBI" id="CHEBI:18420"/>
    </ligand>
</feature>
<dbReference type="Gene3D" id="1.10.645.10">
    <property type="entry name" value="Cytochrome-c3 Hydrogenase, chain B"/>
    <property type="match status" value="1"/>
</dbReference>
<dbReference type="PANTHER" id="PTHR43485">
    <property type="entry name" value="HYDROGENASE-4 COMPONENT G"/>
    <property type="match status" value="1"/>
</dbReference>
<dbReference type="GO" id="GO:0016151">
    <property type="term" value="F:nickel cation binding"/>
    <property type="evidence" value="ECO:0007669"/>
    <property type="project" value="InterPro"/>
</dbReference>
<evidence type="ECO:0000313" key="4">
    <source>
        <dbReference type="EMBL" id="SMG28521.1"/>
    </source>
</evidence>
<feature type="binding site" evidence="2">
    <location>
        <position position="70"/>
    </location>
    <ligand>
        <name>Fe cation</name>
        <dbReference type="ChEBI" id="CHEBI:24875"/>
    </ligand>
</feature>
<dbReference type="Pfam" id="PF00374">
    <property type="entry name" value="NiFeSe_Hases"/>
    <property type="match status" value="1"/>
</dbReference>
<dbReference type="Pfam" id="PF00346">
    <property type="entry name" value="Complex1_49kDa"/>
    <property type="match status" value="1"/>
</dbReference>